<reference evidence="4 5" key="1">
    <citation type="submission" date="2017-09" db="EMBL/GenBank/DDBJ databases">
        <authorList>
            <person name="Ehlers B."/>
            <person name="Leendertz F.H."/>
        </authorList>
    </citation>
    <scope>NUCLEOTIDE SEQUENCE [LARGE SCALE GENOMIC DNA]</scope>
    <source>
        <strain evidence="4 5">CGMCC 4.7095</strain>
    </source>
</reference>
<dbReference type="AlphaFoldDB" id="A0A286DIW9"/>
<evidence type="ECO:0008006" key="6">
    <source>
        <dbReference type="Google" id="ProtNLM"/>
    </source>
</evidence>
<keyword evidence="3" id="KW-0472">Membrane</keyword>
<feature type="coiled-coil region" evidence="1">
    <location>
        <begin position="57"/>
        <end position="84"/>
    </location>
</feature>
<feature type="region of interest" description="Disordered" evidence="2">
    <location>
        <begin position="105"/>
        <end position="214"/>
    </location>
</feature>
<proteinExistence type="predicted"/>
<keyword evidence="3" id="KW-0812">Transmembrane</keyword>
<evidence type="ECO:0000256" key="3">
    <source>
        <dbReference type="SAM" id="Phobius"/>
    </source>
</evidence>
<protein>
    <recommendedName>
        <fullName evidence="6">Septum formation initiator</fullName>
    </recommendedName>
</protein>
<feature type="transmembrane region" description="Helical" evidence="3">
    <location>
        <begin position="35"/>
        <end position="57"/>
    </location>
</feature>
<gene>
    <name evidence="4" type="ORF">SAMN06297387_101278</name>
</gene>
<evidence type="ECO:0000313" key="4">
    <source>
        <dbReference type="EMBL" id="SOD58695.1"/>
    </source>
</evidence>
<dbReference type="EMBL" id="OCNE01000001">
    <property type="protein sequence ID" value="SOD58695.1"/>
    <property type="molecule type" value="Genomic_DNA"/>
</dbReference>
<keyword evidence="1" id="KW-0175">Coiled coil</keyword>
<dbReference type="Proteomes" id="UP000219072">
    <property type="component" value="Unassembled WGS sequence"/>
</dbReference>
<organism evidence="4 5">
    <name type="scientific">Streptomyces zhaozhouensis</name>
    <dbReference type="NCBI Taxonomy" id="1300267"/>
    <lineage>
        <taxon>Bacteria</taxon>
        <taxon>Bacillati</taxon>
        <taxon>Actinomycetota</taxon>
        <taxon>Actinomycetes</taxon>
        <taxon>Kitasatosporales</taxon>
        <taxon>Streptomycetaceae</taxon>
        <taxon>Streptomyces</taxon>
    </lineage>
</organism>
<keyword evidence="5" id="KW-1185">Reference proteome</keyword>
<accession>A0A286DIW9</accession>
<keyword evidence="3" id="KW-1133">Transmembrane helix</keyword>
<evidence type="ECO:0000313" key="5">
    <source>
        <dbReference type="Proteomes" id="UP000219072"/>
    </source>
</evidence>
<feature type="compositionally biased region" description="Pro residues" evidence="2">
    <location>
        <begin position="125"/>
        <end position="135"/>
    </location>
</feature>
<sequence length="214" mass="21909">MSHRDRFTTLTGLTRLNRLGGLVPARGTTAARTPFVLLVVVLLGTGMVTLLILNASLNQGSFELSELRRETQELTDEQQRLQAEVDAYSAPGALAERAEELGLVPAGPPAFLGEDGALLGDASPTPAPEPPAPPEPGDDDAPGDGEDGGSGESEPQELPTEVVPQGGVADPRAEPSETPPPDPGVGAGTPEAPAGTRDPEVEPVLPPAEGAQTP</sequence>
<evidence type="ECO:0000256" key="1">
    <source>
        <dbReference type="SAM" id="Coils"/>
    </source>
</evidence>
<name>A0A286DIW9_9ACTN</name>
<evidence type="ECO:0000256" key="2">
    <source>
        <dbReference type="SAM" id="MobiDB-lite"/>
    </source>
</evidence>
<feature type="compositionally biased region" description="Acidic residues" evidence="2">
    <location>
        <begin position="136"/>
        <end position="149"/>
    </location>
</feature>